<accession>A0AAJ0PE00</accession>
<dbReference type="EMBL" id="LDSN01000045">
    <property type="protein sequence ID" value="KTT16246.1"/>
    <property type="molecule type" value="Genomic_DNA"/>
</dbReference>
<proteinExistence type="predicted"/>
<organism evidence="2 3">
    <name type="scientific">Pseudomonas parafulva</name>
    <dbReference type="NCBI Taxonomy" id="157782"/>
    <lineage>
        <taxon>Bacteria</taxon>
        <taxon>Pseudomonadati</taxon>
        <taxon>Pseudomonadota</taxon>
        <taxon>Gammaproteobacteria</taxon>
        <taxon>Pseudomonadales</taxon>
        <taxon>Pseudomonadaceae</taxon>
        <taxon>Pseudomonas</taxon>
    </lineage>
</organism>
<evidence type="ECO:0000313" key="4">
    <source>
        <dbReference type="Proteomes" id="UP000191010"/>
    </source>
</evidence>
<protein>
    <submittedName>
        <fullName evidence="2">Uncharacterized protein</fullName>
    </submittedName>
</protein>
<gene>
    <name evidence="1" type="ORF">B2J77_07685</name>
    <name evidence="2" type="ORF">NS96R_16845</name>
</gene>
<dbReference type="Proteomes" id="UP000071644">
    <property type="component" value="Unassembled WGS sequence"/>
</dbReference>
<dbReference type="RefSeq" id="WP_145257510.1">
    <property type="nucleotide sequence ID" value="NZ_CP019952.1"/>
</dbReference>
<reference evidence="1 4" key="2">
    <citation type="submission" date="2017-02" db="EMBL/GenBank/DDBJ databases">
        <authorList>
            <person name="Guo L."/>
        </authorList>
    </citation>
    <scope>NUCLEOTIDE SEQUENCE [LARGE SCALE GENOMIC DNA]</scope>
    <source>
        <strain evidence="1 4">PRS09-11288</strain>
    </source>
</reference>
<dbReference type="EMBL" id="CP019952">
    <property type="protein sequence ID" value="AQW70689.1"/>
    <property type="molecule type" value="Genomic_DNA"/>
</dbReference>
<evidence type="ECO:0000313" key="3">
    <source>
        <dbReference type="Proteomes" id="UP000071644"/>
    </source>
</evidence>
<reference evidence="2 3" key="1">
    <citation type="journal article" date="2016" name="Front. Microbiol.">
        <title>Genomic Resource of Rice Seed Associated Bacteria.</title>
        <authorList>
            <person name="Midha S."/>
            <person name="Bansal K."/>
            <person name="Sharma S."/>
            <person name="Kumar N."/>
            <person name="Patil P.P."/>
            <person name="Chaudhry V."/>
            <person name="Patil P.B."/>
        </authorList>
    </citation>
    <scope>NUCLEOTIDE SEQUENCE [LARGE SCALE GENOMIC DNA]</scope>
    <source>
        <strain evidence="2 3">NS96</strain>
    </source>
</reference>
<evidence type="ECO:0000313" key="1">
    <source>
        <dbReference type="EMBL" id="AQW70689.1"/>
    </source>
</evidence>
<dbReference type="AlphaFoldDB" id="A0AAJ0PE00"/>
<evidence type="ECO:0000313" key="2">
    <source>
        <dbReference type="EMBL" id="KTT16246.1"/>
    </source>
</evidence>
<sequence length="79" mass="9113">MKKRRAQGDAGAILLVFLFVAALMMLASRYPSMIERRVEARKAQQQAVQPERRVTETTVEIMLQDERRLPQLESEALIK</sequence>
<keyword evidence="4" id="KW-1185">Reference proteome</keyword>
<dbReference type="Proteomes" id="UP000191010">
    <property type="component" value="Chromosome"/>
</dbReference>
<name>A0AAJ0PE00_9PSED</name>